<dbReference type="Gene3D" id="1.10.10.60">
    <property type="entry name" value="Homeodomain-like"/>
    <property type="match status" value="1"/>
</dbReference>
<evidence type="ECO:0000259" key="4">
    <source>
        <dbReference type="PROSITE" id="PS01124"/>
    </source>
</evidence>
<keyword evidence="3" id="KW-0804">Transcription</keyword>
<keyword evidence="2" id="KW-0238">DNA-binding</keyword>
<protein>
    <submittedName>
        <fullName evidence="5">AraC family transcriptional regulator</fullName>
    </submittedName>
</protein>
<dbReference type="Pfam" id="PF12833">
    <property type="entry name" value="HTH_18"/>
    <property type="match status" value="1"/>
</dbReference>
<evidence type="ECO:0000256" key="2">
    <source>
        <dbReference type="ARBA" id="ARBA00023125"/>
    </source>
</evidence>
<dbReference type="PANTHER" id="PTHR47894:SF1">
    <property type="entry name" value="HTH-TYPE TRANSCRIPTIONAL REGULATOR VQSM"/>
    <property type="match status" value="1"/>
</dbReference>
<organism evidence="5 6">
    <name type="scientific">Nocardia panacis</name>
    <dbReference type="NCBI Taxonomy" id="2340916"/>
    <lineage>
        <taxon>Bacteria</taxon>
        <taxon>Bacillati</taxon>
        <taxon>Actinomycetota</taxon>
        <taxon>Actinomycetes</taxon>
        <taxon>Mycobacteriales</taxon>
        <taxon>Nocardiaceae</taxon>
        <taxon>Nocardia</taxon>
    </lineage>
</organism>
<keyword evidence="1" id="KW-0805">Transcription regulation</keyword>
<dbReference type="RefSeq" id="WP_120038737.1">
    <property type="nucleotide sequence ID" value="NZ_QZFU01000013.1"/>
</dbReference>
<name>A0A3A4KMN5_9NOCA</name>
<reference evidence="5 6" key="1">
    <citation type="submission" date="2018-09" db="EMBL/GenBank/DDBJ databases">
        <title>YIM PH21274 draft genome.</title>
        <authorList>
            <person name="Miao C."/>
        </authorList>
    </citation>
    <scope>NUCLEOTIDE SEQUENCE [LARGE SCALE GENOMIC DNA]</scope>
    <source>
        <strain evidence="5 6">YIM PH 21724</strain>
    </source>
</reference>
<dbReference type="EMBL" id="QZFU01000013">
    <property type="protein sequence ID" value="RJO78397.1"/>
    <property type="molecule type" value="Genomic_DNA"/>
</dbReference>
<proteinExistence type="predicted"/>
<dbReference type="GO" id="GO:0000976">
    <property type="term" value="F:transcription cis-regulatory region binding"/>
    <property type="evidence" value="ECO:0007669"/>
    <property type="project" value="TreeGrafter"/>
</dbReference>
<dbReference type="Pfam" id="PF12625">
    <property type="entry name" value="Arabinose_bd"/>
    <property type="match status" value="1"/>
</dbReference>
<evidence type="ECO:0000256" key="1">
    <source>
        <dbReference type="ARBA" id="ARBA00023015"/>
    </source>
</evidence>
<dbReference type="GO" id="GO:0003700">
    <property type="term" value="F:DNA-binding transcription factor activity"/>
    <property type="evidence" value="ECO:0007669"/>
    <property type="project" value="InterPro"/>
</dbReference>
<dbReference type="GO" id="GO:0005829">
    <property type="term" value="C:cytosol"/>
    <property type="evidence" value="ECO:0007669"/>
    <property type="project" value="TreeGrafter"/>
</dbReference>
<dbReference type="InterPro" id="IPR009057">
    <property type="entry name" value="Homeodomain-like_sf"/>
</dbReference>
<dbReference type="SUPFAM" id="SSF46689">
    <property type="entry name" value="Homeodomain-like"/>
    <property type="match status" value="1"/>
</dbReference>
<dbReference type="SMART" id="SM00342">
    <property type="entry name" value="HTH_ARAC"/>
    <property type="match status" value="1"/>
</dbReference>
<feature type="domain" description="HTH araC/xylS-type" evidence="4">
    <location>
        <begin position="238"/>
        <end position="335"/>
    </location>
</feature>
<accession>A0A3A4KMN5</accession>
<gene>
    <name evidence="5" type="ORF">D5S18_05740</name>
</gene>
<comment type="caution">
    <text evidence="5">The sequence shown here is derived from an EMBL/GenBank/DDBJ whole genome shotgun (WGS) entry which is preliminary data.</text>
</comment>
<dbReference type="PANTHER" id="PTHR47894">
    <property type="entry name" value="HTH-TYPE TRANSCRIPTIONAL REGULATOR GADX"/>
    <property type="match status" value="1"/>
</dbReference>
<sequence length="369" mass="40872">MFDWDFRRGTAGVHVLMQLAEERGLDPDRCFAGTTLTPEAVLAPDAEVTARQELRVVRNLLAHCGDEPGLGLEAGARHHISLYGPWGLALVGSRTVREVVEVALRCLELAFVFGGLVFEEDTQEGRLVVESAELPARLRTFLTERAMAGLQTIVVDLFETALPIRRVLLRDQAPAEIIRYRDTFGVTPIFDATADLIVIDGRGLDLSLPRAGDWARGSCEQLCRDLLDQRAPRAGVAAEVRDVLVRDPGRLPDQSAVAGGLFMSPRTLSRRLNEERTSFRALLDEVRQMMAEELLTHTDLTTEQLAARLGYAEAASFIRAFRRWKGCPPQEFRAHRTSVTKRRISVASTWSPSAAQTSALKISTSMSPR</sequence>
<keyword evidence="6" id="KW-1185">Reference proteome</keyword>
<evidence type="ECO:0000256" key="3">
    <source>
        <dbReference type="ARBA" id="ARBA00023163"/>
    </source>
</evidence>
<dbReference type="PROSITE" id="PS01124">
    <property type="entry name" value="HTH_ARAC_FAMILY_2"/>
    <property type="match status" value="1"/>
</dbReference>
<evidence type="ECO:0000313" key="6">
    <source>
        <dbReference type="Proteomes" id="UP000266677"/>
    </source>
</evidence>
<dbReference type="AlphaFoldDB" id="A0A3A4KMN5"/>
<evidence type="ECO:0000313" key="5">
    <source>
        <dbReference type="EMBL" id="RJO78397.1"/>
    </source>
</evidence>
<dbReference type="Proteomes" id="UP000266677">
    <property type="component" value="Unassembled WGS sequence"/>
</dbReference>
<dbReference type="InterPro" id="IPR032687">
    <property type="entry name" value="AraC-type_N"/>
</dbReference>
<dbReference type="InterPro" id="IPR018060">
    <property type="entry name" value="HTH_AraC"/>
</dbReference>
<dbReference type="OrthoDB" id="5241536at2"/>